<dbReference type="PANTHER" id="PTHR45964">
    <property type="entry name" value="WSCD FAMILY MEMBER CG9164"/>
    <property type="match status" value="1"/>
</dbReference>
<dbReference type="Proteomes" id="UP001152320">
    <property type="component" value="Chromosome 19"/>
</dbReference>
<reference evidence="5" key="1">
    <citation type="submission" date="2021-10" db="EMBL/GenBank/DDBJ databases">
        <title>Tropical sea cucumber genome reveals ecological adaptation and Cuvierian tubules defense mechanism.</title>
        <authorList>
            <person name="Chen T."/>
        </authorList>
    </citation>
    <scope>NUCLEOTIDE SEQUENCE</scope>
    <source>
        <strain evidence="5">Nanhai2018</strain>
        <tissue evidence="5">Muscle</tissue>
    </source>
</reference>
<comment type="similarity">
    <text evidence="1">Belongs to the WSCD family.</text>
</comment>
<dbReference type="OrthoDB" id="10561473at2759"/>
<feature type="domain" description="Sulfotransferase" evidence="4">
    <location>
        <begin position="163"/>
        <end position="270"/>
    </location>
</feature>
<keyword evidence="6" id="KW-1185">Reference proteome</keyword>
<dbReference type="InterPro" id="IPR051589">
    <property type="entry name" value="Sialate-O-sulfotransferase"/>
</dbReference>
<organism evidence="5 6">
    <name type="scientific">Holothuria leucospilota</name>
    <name type="common">Black long sea cucumber</name>
    <name type="synonym">Mertensiothuria leucospilota</name>
    <dbReference type="NCBI Taxonomy" id="206669"/>
    <lineage>
        <taxon>Eukaryota</taxon>
        <taxon>Metazoa</taxon>
        <taxon>Echinodermata</taxon>
        <taxon>Eleutherozoa</taxon>
        <taxon>Echinozoa</taxon>
        <taxon>Holothuroidea</taxon>
        <taxon>Aspidochirotacea</taxon>
        <taxon>Aspidochirotida</taxon>
        <taxon>Holothuriidae</taxon>
        <taxon>Holothuria</taxon>
    </lineage>
</organism>
<dbReference type="InterPro" id="IPR027417">
    <property type="entry name" value="P-loop_NTPase"/>
</dbReference>
<sequence length="329" mass="38228">MAAAMRRCSTKNCALLFIFLFLTGLLSFLENILPSSSSVVYDEEKSPEKLVRQSGGDGTPNKTQDVDEIRKDLPQNIVEVDVEQYLASGENFDVTECSTPIPEENYTTPKEVPLIALASYPRSGNKLTRQNLYRITGNNRRLYKQAHNLDLNETEFDRICYKTHAYDNETIKYYNGGAILLLRNPRESTISFFMWQYNERMKYDRDTVTDWIRKNDTIWTGWVQETIRSWRDTYLAWINQGHRVLISFTEDIAKDANRELSRMVAFAGQRVPIKLLKCTTSEFAWISRKHLDFEPFFPNDLLQQCISDVNNTLIRKGVRPLPTYPATYL</sequence>
<evidence type="ECO:0000259" key="4">
    <source>
        <dbReference type="Pfam" id="PF00685"/>
    </source>
</evidence>
<dbReference type="SUPFAM" id="SSF52540">
    <property type="entry name" value="P-loop containing nucleoside triphosphate hydrolases"/>
    <property type="match status" value="1"/>
</dbReference>
<dbReference type="InterPro" id="IPR000863">
    <property type="entry name" value="Sulfotransferase_dom"/>
</dbReference>
<gene>
    <name evidence="5" type="ORF">HOLleu_36015</name>
</gene>
<evidence type="ECO:0000313" key="5">
    <source>
        <dbReference type="EMBL" id="KAJ8023548.1"/>
    </source>
</evidence>
<dbReference type="AlphaFoldDB" id="A0A9Q0YJ71"/>
<dbReference type="PANTHER" id="PTHR45964:SF9">
    <property type="entry name" value="SULFOTRANSFERASE"/>
    <property type="match status" value="1"/>
</dbReference>
<evidence type="ECO:0000256" key="3">
    <source>
        <dbReference type="SAM" id="SignalP"/>
    </source>
</evidence>
<feature type="signal peptide" evidence="3">
    <location>
        <begin position="1"/>
        <end position="28"/>
    </location>
</feature>
<dbReference type="Pfam" id="PF00685">
    <property type="entry name" value="Sulfotransfer_1"/>
    <property type="match status" value="1"/>
</dbReference>
<evidence type="ECO:0000256" key="2">
    <source>
        <dbReference type="SAM" id="MobiDB-lite"/>
    </source>
</evidence>
<dbReference type="EMBL" id="JAIZAY010000019">
    <property type="protein sequence ID" value="KAJ8023548.1"/>
    <property type="molecule type" value="Genomic_DNA"/>
</dbReference>
<dbReference type="Gene3D" id="3.40.50.300">
    <property type="entry name" value="P-loop containing nucleotide triphosphate hydrolases"/>
    <property type="match status" value="1"/>
</dbReference>
<name>A0A9Q0YJ71_HOLLE</name>
<protein>
    <submittedName>
        <fullName evidence="5">WSC domain-containing protein 2</fullName>
    </submittedName>
</protein>
<feature type="chain" id="PRO_5040143390" evidence="3">
    <location>
        <begin position="29"/>
        <end position="329"/>
    </location>
</feature>
<evidence type="ECO:0000313" key="6">
    <source>
        <dbReference type="Proteomes" id="UP001152320"/>
    </source>
</evidence>
<accession>A0A9Q0YJ71</accession>
<feature type="region of interest" description="Disordered" evidence="2">
    <location>
        <begin position="44"/>
        <end position="68"/>
    </location>
</feature>
<proteinExistence type="inferred from homology"/>
<keyword evidence="3" id="KW-0732">Signal</keyword>
<evidence type="ECO:0000256" key="1">
    <source>
        <dbReference type="ARBA" id="ARBA00010236"/>
    </source>
</evidence>
<comment type="caution">
    <text evidence="5">The sequence shown here is derived from an EMBL/GenBank/DDBJ whole genome shotgun (WGS) entry which is preliminary data.</text>
</comment>
<dbReference type="GO" id="GO:0008146">
    <property type="term" value="F:sulfotransferase activity"/>
    <property type="evidence" value="ECO:0007669"/>
    <property type="project" value="InterPro"/>
</dbReference>